<comment type="catalytic activity">
    <reaction evidence="8">
        <text>GMP + ATP = GDP + ADP</text>
        <dbReference type="Rhea" id="RHEA:20780"/>
        <dbReference type="ChEBI" id="CHEBI:30616"/>
        <dbReference type="ChEBI" id="CHEBI:58115"/>
        <dbReference type="ChEBI" id="CHEBI:58189"/>
        <dbReference type="ChEBI" id="CHEBI:456216"/>
        <dbReference type="EC" id="2.7.4.8"/>
    </reaction>
</comment>
<comment type="similarity">
    <text evidence="2">Belongs to the guanylate kinase family.</text>
</comment>
<gene>
    <name evidence="10" type="ORF">SAMN02745751_02238</name>
</gene>
<dbReference type="SMART" id="SM00072">
    <property type="entry name" value="GuKc"/>
    <property type="match status" value="1"/>
</dbReference>
<evidence type="ECO:0000256" key="3">
    <source>
        <dbReference type="ARBA" id="ARBA00012961"/>
    </source>
</evidence>
<dbReference type="GO" id="GO:0004385">
    <property type="term" value="F:GMP kinase activity"/>
    <property type="evidence" value="ECO:0007669"/>
    <property type="project" value="UniProtKB-EC"/>
</dbReference>
<comment type="function">
    <text evidence="1">Essential for recycling GMP and indirectly, cGMP.</text>
</comment>
<dbReference type="PROSITE" id="PS00856">
    <property type="entry name" value="GUANYLATE_KINASE_1"/>
    <property type="match status" value="1"/>
</dbReference>
<evidence type="ECO:0000256" key="2">
    <source>
        <dbReference type="ARBA" id="ARBA00005790"/>
    </source>
</evidence>
<dbReference type="Pfam" id="PF00625">
    <property type="entry name" value="Guanylate_kin"/>
    <property type="match status" value="1"/>
</dbReference>
<name>A0A1M6I8Z9_9FIRM</name>
<dbReference type="InterPro" id="IPR027417">
    <property type="entry name" value="P-loop_NTPase"/>
</dbReference>
<dbReference type="Proteomes" id="UP000184052">
    <property type="component" value="Unassembled WGS sequence"/>
</dbReference>
<evidence type="ECO:0000256" key="4">
    <source>
        <dbReference type="ARBA" id="ARBA00016296"/>
    </source>
</evidence>
<proteinExistence type="inferred from homology"/>
<dbReference type="RefSeq" id="WP_073049668.1">
    <property type="nucleotide sequence ID" value="NZ_FQZL01000016.1"/>
</dbReference>
<dbReference type="EC" id="2.7.4.8" evidence="3"/>
<keyword evidence="5" id="KW-0808">Transferase</keyword>
<evidence type="ECO:0000313" key="10">
    <source>
        <dbReference type="EMBL" id="SHJ30964.1"/>
    </source>
</evidence>
<dbReference type="InterPro" id="IPR008144">
    <property type="entry name" value="Guanylate_kin-like_dom"/>
</dbReference>
<dbReference type="PROSITE" id="PS50052">
    <property type="entry name" value="GUANYLATE_KINASE_2"/>
    <property type="match status" value="1"/>
</dbReference>
<organism evidence="10 11">
    <name type="scientific">Dethiosulfatibacter aminovorans DSM 17477</name>
    <dbReference type="NCBI Taxonomy" id="1121476"/>
    <lineage>
        <taxon>Bacteria</taxon>
        <taxon>Bacillati</taxon>
        <taxon>Bacillota</taxon>
        <taxon>Tissierellia</taxon>
        <taxon>Dethiosulfatibacter</taxon>
    </lineage>
</organism>
<dbReference type="InterPro" id="IPR008145">
    <property type="entry name" value="GK/Ca_channel_bsu"/>
</dbReference>
<feature type="domain" description="Guanylate kinase-like" evidence="9">
    <location>
        <begin position="2"/>
        <end position="178"/>
    </location>
</feature>
<accession>A0A1M6I8Z9</accession>
<dbReference type="EMBL" id="FQZL01000016">
    <property type="protein sequence ID" value="SHJ30964.1"/>
    <property type="molecule type" value="Genomic_DNA"/>
</dbReference>
<keyword evidence="11" id="KW-1185">Reference proteome</keyword>
<dbReference type="PANTHER" id="PTHR23117">
    <property type="entry name" value="GUANYLATE KINASE-RELATED"/>
    <property type="match status" value="1"/>
</dbReference>
<evidence type="ECO:0000313" key="11">
    <source>
        <dbReference type="Proteomes" id="UP000184052"/>
    </source>
</evidence>
<dbReference type="InterPro" id="IPR020590">
    <property type="entry name" value="Guanylate_kinase_CS"/>
</dbReference>
<evidence type="ECO:0000256" key="7">
    <source>
        <dbReference type="ARBA" id="ARBA00030128"/>
    </source>
</evidence>
<dbReference type="FunFam" id="3.30.63.10:FF:000002">
    <property type="entry name" value="Guanylate kinase 1"/>
    <property type="match status" value="1"/>
</dbReference>
<dbReference type="GO" id="GO:0005829">
    <property type="term" value="C:cytosol"/>
    <property type="evidence" value="ECO:0007669"/>
    <property type="project" value="TreeGrafter"/>
</dbReference>
<evidence type="ECO:0000256" key="5">
    <source>
        <dbReference type="ARBA" id="ARBA00022679"/>
    </source>
</evidence>
<dbReference type="SUPFAM" id="SSF52540">
    <property type="entry name" value="P-loop containing nucleoside triphosphate hydrolases"/>
    <property type="match status" value="1"/>
</dbReference>
<dbReference type="OrthoDB" id="1033810at2"/>
<dbReference type="PANTHER" id="PTHR23117:SF13">
    <property type="entry name" value="GUANYLATE KINASE"/>
    <property type="match status" value="1"/>
</dbReference>
<dbReference type="AlphaFoldDB" id="A0A1M6I8Z9"/>
<sequence length="178" mass="20130">MINIIAFMGPSASGKSTLRDSMELDRIVTFTSRKAREGEKDGVDYHFISREIILELYDKGKLLEFTEYNGNIYATGIESLTEVMDSKGLATIIVDNNGAVKLKELLVERVLVIGVVAPFEECEERMMDRNESDVSRRLASYEREIEEIIKTSDLIINNSRANWNSAKDILGYLKKGLI</sequence>
<evidence type="ECO:0000256" key="6">
    <source>
        <dbReference type="ARBA" id="ARBA00022777"/>
    </source>
</evidence>
<protein>
    <recommendedName>
        <fullName evidence="4">Guanylate kinase</fullName>
        <ecNumber evidence="3">2.7.4.8</ecNumber>
    </recommendedName>
    <alternativeName>
        <fullName evidence="7">GMP kinase</fullName>
    </alternativeName>
</protein>
<keyword evidence="6 10" id="KW-0418">Kinase</keyword>
<evidence type="ECO:0000256" key="8">
    <source>
        <dbReference type="ARBA" id="ARBA00048594"/>
    </source>
</evidence>
<reference evidence="10 11" key="1">
    <citation type="submission" date="2016-11" db="EMBL/GenBank/DDBJ databases">
        <authorList>
            <person name="Jaros S."/>
            <person name="Januszkiewicz K."/>
            <person name="Wedrychowicz H."/>
        </authorList>
    </citation>
    <scope>NUCLEOTIDE SEQUENCE [LARGE SCALE GENOMIC DNA]</scope>
    <source>
        <strain evidence="10 11">DSM 17477</strain>
    </source>
</reference>
<dbReference type="STRING" id="1121476.SAMN02745751_02238"/>
<evidence type="ECO:0000256" key="1">
    <source>
        <dbReference type="ARBA" id="ARBA00003531"/>
    </source>
</evidence>
<evidence type="ECO:0000259" key="9">
    <source>
        <dbReference type="PROSITE" id="PS50052"/>
    </source>
</evidence>
<dbReference type="Gene3D" id="3.40.50.300">
    <property type="entry name" value="P-loop containing nucleotide triphosphate hydrolases"/>
    <property type="match status" value="1"/>
</dbReference>